<evidence type="ECO:0000313" key="4">
    <source>
        <dbReference type="EMBL" id="CAD8365954.1"/>
    </source>
</evidence>
<protein>
    <recommendedName>
        <fullName evidence="5">TATA box-binding protein-like 1</fullName>
    </recommendedName>
</protein>
<keyword evidence="3" id="KW-0804">Transcription</keyword>
<sequence length="250" mass="26934">MEQEESVEALLGLPVGPANALVPALPAGQAAGLGPAAPVAPTTTRASAGAIGAGGYEESDLPEPTVALPPEVVLHSVCRSAYFTMKCTLDLKSIAFGARNAEYNPRKESALLLRLIKPRVTARITKCGAVTLCSSKITEEQARQVARKVTSIVQKCGHPGAKCCGFQINSFKARANLRFPVRLEKLAEKWRRHVLYEPEVTSSAFFYLRRPRCTIGISSGGKLGLSGMKSLEEAEEALRKTYPIFLEFSC</sequence>
<dbReference type="PANTHER" id="PTHR10126">
    <property type="entry name" value="TATA-BOX BINDING PROTEIN"/>
    <property type="match status" value="1"/>
</dbReference>
<name>A0A7S0ALB8_9DINO</name>
<keyword evidence="2" id="KW-0238">DNA-binding</keyword>
<dbReference type="Gene3D" id="3.30.310.10">
    <property type="entry name" value="TATA-Binding Protein"/>
    <property type="match status" value="2"/>
</dbReference>
<evidence type="ECO:0000256" key="2">
    <source>
        <dbReference type="ARBA" id="ARBA00023125"/>
    </source>
</evidence>
<organism evidence="4">
    <name type="scientific">Pyrodinium bahamense</name>
    <dbReference type="NCBI Taxonomy" id="73915"/>
    <lineage>
        <taxon>Eukaryota</taxon>
        <taxon>Sar</taxon>
        <taxon>Alveolata</taxon>
        <taxon>Dinophyceae</taxon>
        <taxon>Gonyaulacales</taxon>
        <taxon>Pyrocystaceae</taxon>
        <taxon>Pyrodinium</taxon>
    </lineage>
</organism>
<dbReference type="Pfam" id="PF00352">
    <property type="entry name" value="TBP"/>
    <property type="match status" value="2"/>
</dbReference>
<comment type="similarity">
    <text evidence="1">Belongs to the TBP family.</text>
</comment>
<dbReference type="SUPFAM" id="SSF55945">
    <property type="entry name" value="TATA-box binding protein-like"/>
    <property type="match status" value="2"/>
</dbReference>
<accession>A0A7S0ALB8</accession>
<reference evidence="4" key="1">
    <citation type="submission" date="2021-01" db="EMBL/GenBank/DDBJ databases">
        <authorList>
            <person name="Corre E."/>
            <person name="Pelletier E."/>
            <person name="Niang G."/>
            <person name="Scheremetjew M."/>
            <person name="Finn R."/>
            <person name="Kale V."/>
            <person name="Holt S."/>
            <person name="Cochrane G."/>
            <person name="Meng A."/>
            <person name="Brown T."/>
            <person name="Cohen L."/>
        </authorList>
    </citation>
    <scope>NUCLEOTIDE SEQUENCE</scope>
    <source>
        <strain evidence="4">Pbaha01</strain>
    </source>
</reference>
<evidence type="ECO:0000256" key="3">
    <source>
        <dbReference type="ARBA" id="ARBA00023163"/>
    </source>
</evidence>
<dbReference type="InterPro" id="IPR012295">
    <property type="entry name" value="TBP_dom_sf"/>
</dbReference>
<dbReference type="InterPro" id="IPR000814">
    <property type="entry name" value="TBP"/>
</dbReference>
<gene>
    <name evidence="4" type="ORF">PBAH0796_LOCUS17646</name>
</gene>
<dbReference type="GO" id="GO:0006352">
    <property type="term" value="P:DNA-templated transcription initiation"/>
    <property type="evidence" value="ECO:0007669"/>
    <property type="project" value="InterPro"/>
</dbReference>
<dbReference type="PRINTS" id="PR00686">
    <property type="entry name" value="TIFACTORIID"/>
</dbReference>
<evidence type="ECO:0008006" key="5">
    <source>
        <dbReference type="Google" id="ProtNLM"/>
    </source>
</evidence>
<dbReference type="GO" id="GO:0003677">
    <property type="term" value="F:DNA binding"/>
    <property type="evidence" value="ECO:0007669"/>
    <property type="project" value="UniProtKB-KW"/>
</dbReference>
<dbReference type="AlphaFoldDB" id="A0A7S0ALB8"/>
<dbReference type="EMBL" id="HBEG01028950">
    <property type="protein sequence ID" value="CAD8365954.1"/>
    <property type="molecule type" value="Transcribed_RNA"/>
</dbReference>
<evidence type="ECO:0000256" key="1">
    <source>
        <dbReference type="ARBA" id="ARBA00005560"/>
    </source>
</evidence>
<proteinExistence type="inferred from homology"/>